<sequence>MPDGGPESPRSRMKVVFHGISELLTRPSFCLSNHPSHMPLGLPVPISCFRGPTGRKDPLDSFFSLAASLTAGGLPPRQAPTTLRPQLLLSGVKEESRRLVPEPEPEPEPCIEVSPTISSPSLGCHLTVVEGFECPNDPRSYVVRGFMPLVGSPKAGPR</sequence>
<feature type="region of interest" description="Disordered" evidence="1">
    <location>
        <begin position="93"/>
        <end position="114"/>
    </location>
</feature>
<organism evidence="2 3">
    <name type="scientific">Ataeniobius toweri</name>
    <dbReference type="NCBI Taxonomy" id="208326"/>
    <lineage>
        <taxon>Eukaryota</taxon>
        <taxon>Metazoa</taxon>
        <taxon>Chordata</taxon>
        <taxon>Craniata</taxon>
        <taxon>Vertebrata</taxon>
        <taxon>Euteleostomi</taxon>
        <taxon>Actinopterygii</taxon>
        <taxon>Neopterygii</taxon>
        <taxon>Teleostei</taxon>
        <taxon>Neoteleostei</taxon>
        <taxon>Acanthomorphata</taxon>
        <taxon>Ovalentaria</taxon>
        <taxon>Atherinomorphae</taxon>
        <taxon>Cyprinodontiformes</taxon>
        <taxon>Goodeidae</taxon>
        <taxon>Ataeniobius</taxon>
    </lineage>
</organism>
<dbReference type="Proteomes" id="UP001345963">
    <property type="component" value="Unassembled WGS sequence"/>
</dbReference>
<keyword evidence="3" id="KW-1185">Reference proteome</keyword>
<dbReference type="EMBL" id="JAHUTI010051007">
    <property type="protein sequence ID" value="MED6248937.1"/>
    <property type="molecule type" value="Genomic_DNA"/>
</dbReference>
<name>A0ABU7BEC9_9TELE</name>
<evidence type="ECO:0000313" key="3">
    <source>
        <dbReference type="Proteomes" id="UP001345963"/>
    </source>
</evidence>
<gene>
    <name evidence="2" type="ORF">ATANTOWER_007231</name>
</gene>
<comment type="caution">
    <text evidence="2">The sequence shown here is derived from an EMBL/GenBank/DDBJ whole genome shotgun (WGS) entry which is preliminary data.</text>
</comment>
<protein>
    <submittedName>
        <fullName evidence="2">Uncharacterized protein</fullName>
    </submittedName>
</protein>
<accession>A0ABU7BEC9</accession>
<reference evidence="2 3" key="1">
    <citation type="submission" date="2021-07" db="EMBL/GenBank/DDBJ databases">
        <authorList>
            <person name="Palmer J.M."/>
        </authorList>
    </citation>
    <scope>NUCLEOTIDE SEQUENCE [LARGE SCALE GENOMIC DNA]</scope>
    <source>
        <strain evidence="2 3">AT_MEX2019</strain>
        <tissue evidence="2">Muscle</tissue>
    </source>
</reference>
<evidence type="ECO:0000313" key="2">
    <source>
        <dbReference type="EMBL" id="MED6248937.1"/>
    </source>
</evidence>
<proteinExistence type="predicted"/>
<evidence type="ECO:0000256" key="1">
    <source>
        <dbReference type="SAM" id="MobiDB-lite"/>
    </source>
</evidence>